<dbReference type="GO" id="GO:0016323">
    <property type="term" value="C:basolateral plasma membrane"/>
    <property type="evidence" value="ECO:0007669"/>
    <property type="project" value="TreeGrafter"/>
</dbReference>
<reference evidence="14" key="1">
    <citation type="submission" date="2025-08" db="UniProtKB">
        <authorList>
            <consortium name="Ensembl"/>
        </authorList>
    </citation>
    <scope>IDENTIFICATION</scope>
</reference>
<dbReference type="InterPro" id="IPR023275">
    <property type="entry name" value="Aquaporin_3"/>
</dbReference>
<keyword evidence="9" id="KW-0325">Glycoprotein</keyword>
<feature type="transmembrane region" description="Helical" evidence="13">
    <location>
        <begin position="57"/>
        <end position="78"/>
    </location>
</feature>
<dbReference type="NCBIfam" id="TIGR00861">
    <property type="entry name" value="MIP"/>
    <property type="match status" value="1"/>
</dbReference>
<comment type="subcellular location">
    <subcellularLocation>
        <location evidence="1">Cell membrane</location>
        <topology evidence="1">Multi-pass membrane protein</topology>
    </subcellularLocation>
</comment>
<feature type="transmembrane region" description="Helical" evidence="13">
    <location>
        <begin position="153"/>
        <end position="171"/>
    </location>
</feature>
<accession>A0A8D2NZV3</accession>
<dbReference type="InterPro" id="IPR023271">
    <property type="entry name" value="Aquaporin-like"/>
</dbReference>
<evidence type="ECO:0000256" key="1">
    <source>
        <dbReference type="ARBA" id="ARBA00004651"/>
    </source>
</evidence>
<feature type="transmembrane region" description="Helical" evidence="13">
    <location>
        <begin position="99"/>
        <end position="122"/>
    </location>
</feature>
<evidence type="ECO:0000256" key="4">
    <source>
        <dbReference type="ARBA" id="ARBA00022475"/>
    </source>
</evidence>
<organism evidence="14 15">
    <name type="scientific">Zosterops lateralis melanops</name>
    <dbReference type="NCBI Taxonomy" id="1220523"/>
    <lineage>
        <taxon>Eukaryota</taxon>
        <taxon>Metazoa</taxon>
        <taxon>Chordata</taxon>
        <taxon>Craniata</taxon>
        <taxon>Vertebrata</taxon>
        <taxon>Euteleostomi</taxon>
        <taxon>Archelosauria</taxon>
        <taxon>Archosauria</taxon>
        <taxon>Dinosauria</taxon>
        <taxon>Saurischia</taxon>
        <taxon>Theropoda</taxon>
        <taxon>Coelurosauria</taxon>
        <taxon>Aves</taxon>
        <taxon>Neognathae</taxon>
        <taxon>Neoaves</taxon>
        <taxon>Telluraves</taxon>
        <taxon>Australaves</taxon>
        <taxon>Passeriformes</taxon>
        <taxon>Sylvioidea</taxon>
        <taxon>Zosteropidae</taxon>
        <taxon>Zosterops</taxon>
    </lineage>
</organism>
<comment type="catalytic activity">
    <reaction evidence="11">
        <text>glycerol(in) = glycerol(out)</text>
        <dbReference type="Rhea" id="RHEA:29675"/>
        <dbReference type="ChEBI" id="CHEBI:17754"/>
    </reaction>
</comment>
<keyword evidence="4" id="KW-1003">Cell membrane</keyword>
<dbReference type="PRINTS" id="PR02015">
    <property type="entry name" value="AQUAPORIN3"/>
</dbReference>
<evidence type="ECO:0000256" key="7">
    <source>
        <dbReference type="ARBA" id="ARBA00022989"/>
    </source>
</evidence>
<evidence type="ECO:0000313" key="14">
    <source>
        <dbReference type="Ensembl" id="ENSZLMP00000006170.1"/>
    </source>
</evidence>
<evidence type="ECO:0000256" key="11">
    <source>
        <dbReference type="ARBA" id="ARBA00049405"/>
    </source>
</evidence>
<keyword evidence="15" id="KW-1185">Reference proteome</keyword>
<dbReference type="SUPFAM" id="SSF81338">
    <property type="entry name" value="Aquaporin-like"/>
    <property type="match status" value="1"/>
</dbReference>
<evidence type="ECO:0000256" key="13">
    <source>
        <dbReference type="SAM" id="Phobius"/>
    </source>
</evidence>
<evidence type="ECO:0000256" key="10">
    <source>
        <dbReference type="ARBA" id="ARBA00034651"/>
    </source>
</evidence>
<dbReference type="PANTHER" id="PTHR43829:SF15">
    <property type="entry name" value="AQUAPORIN-7"/>
    <property type="match status" value="1"/>
</dbReference>
<evidence type="ECO:0000313" key="15">
    <source>
        <dbReference type="Proteomes" id="UP000694401"/>
    </source>
</evidence>
<keyword evidence="5 12" id="KW-0812">Transmembrane</keyword>
<feature type="transmembrane region" description="Helical" evidence="13">
    <location>
        <begin position="192"/>
        <end position="212"/>
    </location>
</feature>
<evidence type="ECO:0000256" key="5">
    <source>
        <dbReference type="ARBA" id="ARBA00022692"/>
    </source>
</evidence>
<dbReference type="AlphaFoldDB" id="A0A8D2NZV3"/>
<proteinExistence type="inferred from homology"/>
<dbReference type="InterPro" id="IPR000425">
    <property type="entry name" value="MIP"/>
</dbReference>
<dbReference type="Proteomes" id="UP000694401">
    <property type="component" value="Unassembled WGS sequence"/>
</dbReference>
<dbReference type="PRINTS" id="PR00783">
    <property type="entry name" value="MINTRINSICP"/>
</dbReference>
<evidence type="ECO:0000256" key="2">
    <source>
        <dbReference type="ARBA" id="ARBA00006175"/>
    </source>
</evidence>
<dbReference type="Gene3D" id="1.20.1080.10">
    <property type="entry name" value="Glycerol uptake facilitator protein"/>
    <property type="match status" value="1"/>
</dbReference>
<evidence type="ECO:0000256" key="8">
    <source>
        <dbReference type="ARBA" id="ARBA00023136"/>
    </source>
</evidence>
<dbReference type="GO" id="GO:0015250">
    <property type="term" value="F:water channel activity"/>
    <property type="evidence" value="ECO:0007669"/>
    <property type="project" value="TreeGrafter"/>
</dbReference>
<evidence type="ECO:0008006" key="16">
    <source>
        <dbReference type="Google" id="ProtNLM"/>
    </source>
</evidence>
<keyword evidence="8 13" id="KW-0472">Membrane</keyword>
<evidence type="ECO:0000256" key="3">
    <source>
        <dbReference type="ARBA" id="ARBA00022448"/>
    </source>
</evidence>
<sequence length="287" mass="30819">MGKMMLEKTKKLFRIRNSTVREMLAEALGTFILMVFGLSSVAQVVLGKGSSGHYLSINMAFGIGATLGVYAAGGISGAHLNAAITITQCVLGKISWTTLAAYIIGQFLGSFMAAATVFALYYDAIYDYTKGNLTVSGPTATAMIFSTYPAPNVSLQGAFFTEFTATVMLILGNMVIHDEKNNAAIKGAQPMLTGMLVLGIGLGMGLNTGYAINPSRDLPPRIFTAIAGWGTAVFTAEHSWWWVPVAAPILGCLFGVFIYKLCIDFHNHPVHENEHEKEQAGMETSRL</sequence>
<reference evidence="14" key="2">
    <citation type="submission" date="2025-09" db="UniProtKB">
        <authorList>
            <consortium name="Ensembl"/>
        </authorList>
    </citation>
    <scope>IDENTIFICATION</scope>
</reference>
<comment type="similarity">
    <text evidence="2 12">Belongs to the MIP/aquaporin (TC 1.A.8) family.</text>
</comment>
<keyword evidence="3 12" id="KW-0813">Transport</keyword>
<evidence type="ECO:0000256" key="6">
    <source>
        <dbReference type="ARBA" id="ARBA00022737"/>
    </source>
</evidence>
<dbReference type="GO" id="GO:0015204">
    <property type="term" value="F:urea transmembrane transporter activity"/>
    <property type="evidence" value="ECO:0007669"/>
    <property type="project" value="TreeGrafter"/>
</dbReference>
<dbReference type="PANTHER" id="PTHR43829">
    <property type="entry name" value="AQUAPORIN OR AQUAGLYCEROPORIN RELATED"/>
    <property type="match status" value="1"/>
</dbReference>
<dbReference type="Pfam" id="PF00230">
    <property type="entry name" value="MIP"/>
    <property type="match status" value="1"/>
</dbReference>
<dbReference type="InterPro" id="IPR050363">
    <property type="entry name" value="MIP/Aquaporin"/>
</dbReference>
<dbReference type="FunFam" id="1.20.1080.10:FF:000064">
    <property type="entry name" value="Uncharacterized protein"/>
    <property type="match status" value="1"/>
</dbReference>
<comment type="catalytic activity">
    <reaction evidence="10">
        <text>H2O(in) = H2O(out)</text>
        <dbReference type="Rhea" id="RHEA:29667"/>
        <dbReference type="ChEBI" id="CHEBI:15377"/>
    </reaction>
</comment>
<dbReference type="Ensembl" id="ENSZLMT00000006354.1">
    <property type="protein sequence ID" value="ENSZLMP00000006170.1"/>
    <property type="gene ID" value="ENSZLMG00000004360.1"/>
</dbReference>
<feature type="transmembrane region" description="Helical" evidence="13">
    <location>
        <begin position="239"/>
        <end position="259"/>
    </location>
</feature>
<protein>
    <recommendedName>
        <fullName evidence="16">AQP3 protein</fullName>
    </recommendedName>
</protein>
<name>A0A8D2NZV3_ZOSLA</name>
<keyword evidence="7 13" id="KW-1133">Transmembrane helix</keyword>
<dbReference type="CDD" id="cd00333">
    <property type="entry name" value="MIP"/>
    <property type="match status" value="1"/>
</dbReference>
<dbReference type="GO" id="GO:0015254">
    <property type="term" value="F:glycerol channel activity"/>
    <property type="evidence" value="ECO:0007669"/>
    <property type="project" value="TreeGrafter"/>
</dbReference>
<evidence type="ECO:0000256" key="9">
    <source>
        <dbReference type="ARBA" id="ARBA00023180"/>
    </source>
</evidence>
<keyword evidence="6" id="KW-0677">Repeat</keyword>
<evidence type="ECO:0000256" key="12">
    <source>
        <dbReference type="RuleBase" id="RU000477"/>
    </source>
</evidence>